<comment type="caution">
    <text evidence="2">The sequence shown here is derived from an EMBL/GenBank/DDBJ whole genome shotgun (WGS) entry which is preliminary data.</text>
</comment>
<dbReference type="SUPFAM" id="SSF53098">
    <property type="entry name" value="Ribonuclease H-like"/>
    <property type="match status" value="1"/>
</dbReference>
<feature type="compositionally biased region" description="Basic residues" evidence="1">
    <location>
        <begin position="21"/>
        <end position="34"/>
    </location>
</feature>
<evidence type="ECO:0000313" key="3">
    <source>
        <dbReference type="Proteomes" id="UP000316639"/>
    </source>
</evidence>
<organism evidence="2 3">
    <name type="scientific">Lentzea tibetensis</name>
    <dbReference type="NCBI Taxonomy" id="2591470"/>
    <lineage>
        <taxon>Bacteria</taxon>
        <taxon>Bacillati</taxon>
        <taxon>Actinomycetota</taxon>
        <taxon>Actinomycetes</taxon>
        <taxon>Pseudonocardiales</taxon>
        <taxon>Pseudonocardiaceae</taxon>
        <taxon>Lentzea</taxon>
    </lineage>
</organism>
<accession>A0A563EEK6</accession>
<dbReference type="AlphaFoldDB" id="A0A563EEK6"/>
<feature type="region of interest" description="Disordered" evidence="1">
    <location>
        <begin position="16"/>
        <end position="37"/>
    </location>
</feature>
<dbReference type="EMBL" id="VOBR01000070">
    <property type="protein sequence ID" value="TWP43218.1"/>
    <property type="molecule type" value="Genomic_DNA"/>
</dbReference>
<dbReference type="RefSeq" id="WP_146361296.1">
    <property type="nucleotide sequence ID" value="NZ_VOBR01000070.1"/>
</dbReference>
<sequence>MNVSENTVAARMAELGLAGRPPKRRRSLTRQGRRPRTEDLFSRRMLGHAMSEHHDAALVVASLRMAAAIRGGDVDGVVFHTDRGSEGGFNRSSQHSDRGVE</sequence>
<gene>
    <name evidence="2" type="ORF">FKR81_42780</name>
</gene>
<proteinExistence type="predicted"/>
<evidence type="ECO:0000313" key="2">
    <source>
        <dbReference type="EMBL" id="TWP43218.1"/>
    </source>
</evidence>
<reference evidence="2 3" key="1">
    <citation type="submission" date="2019-07" db="EMBL/GenBank/DDBJ databases">
        <title>Lentzea xizangensis sp. nov., isolated from Qinghai-Tibetan Plateau Soils.</title>
        <authorList>
            <person name="Huang J."/>
        </authorList>
    </citation>
    <scope>NUCLEOTIDE SEQUENCE [LARGE SCALE GENOMIC DNA]</scope>
    <source>
        <strain evidence="2 3">FXJ1.1311</strain>
    </source>
</reference>
<dbReference type="Proteomes" id="UP000316639">
    <property type="component" value="Unassembled WGS sequence"/>
</dbReference>
<dbReference type="InterPro" id="IPR012337">
    <property type="entry name" value="RNaseH-like_sf"/>
</dbReference>
<evidence type="ECO:0000256" key="1">
    <source>
        <dbReference type="SAM" id="MobiDB-lite"/>
    </source>
</evidence>
<dbReference type="OrthoDB" id="3254719at2"/>
<name>A0A563EEK6_9PSEU</name>
<keyword evidence="3" id="KW-1185">Reference proteome</keyword>
<feature type="region of interest" description="Disordered" evidence="1">
    <location>
        <begin position="80"/>
        <end position="101"/>
    </location>
</feature>
<protein>
    <submittedName>
        <fullName evidence="2">Transposase family protein</fullName>
    </submittedName>
</protein>